<dbReference type="Proteomes" id="UP000274661">
    <property type="component" value="Unassembled WGS sequence"/>
</dbReference>
<reference evidence="1 2" key="1">
    <citation type="submission" date="2018-12" db="EMBL/GenBank/DDBJ databases">
        <title>Sphingomonas sp. HMF7854 Genome sequencing and assembly.</title>
        <authorList>
            <person name="Cha I."/>
            <person name="Kang H."/>
            <person name="Kim H."/>
            <person name="Kang J."/>
            <person name="Joh K."/>
        </authorList>
    </citation>
    <scope>NUCLEOTIDE SEQUENCE [LARGE SCALE GENOMIC DNA]</scope>
    <source>
        <strain evidence="1 2">HMF7854</strain>
    </source>
</reference>
<protein>
    <submittedName>
        <fullName evidence="1">Uncharacterized protein</fullName>
    </submittedName>
</protein>
<evidence type="ECO:0000313" key="2">
    <source>
        <dbReference type="Proteomes" id="UP000274661"/>
    </source>
</evidence>
<dbReference type="OrthoDB" id="7572223at2"/>
<comment type="caution">
    <text evidence="1">The sequence shown here is derived from an EMBL/GenBank/DDBJ whole genome shotgun (WGS) entry which is preliminary data.</text>
</comment>
<dbReference type="Pfam" id="PF23812">
    <property type="entry name" value="Phage_TAC_18"/>
    <property type="match status" value="1"/>
</dbReference>
<dbReference type="AlphaFoldDB" id="A0A3R9Z5D3"/>
<keyword evidence="2" id="KW-1185">Reference proteome</keyword>
<dbReference type="InterPro" id="IPR056919">
    <property type="entry name" value="Phage_TAC_18"/>
</dbReference>
<dbReference type="EMBL" id="RWJF01000001">
    <property type="protein sequence ID" value="RST30163.1"/>
    <property type="molecule type" value="Genomic_DNA"/>
</dbReference>
<sequence>MKLYVRQMAWLNATPKLPEGSKRAQRGGSSCLSRIEELKKDKISPPMPPNPAPHLINRLIEIGIAETGGMGPSTLSWREIGEWQRLTGVELEPWEARLIRDLSAAYIAEGRLAEDHNCPPPWRAAITQQARDADEARLRSVLG</sequence>
<evidence type="ECO:0000313" key="1">
    <source>
        <dbReference type="EMBL" id="RST30163.1"/>
    </source>
</evidence>
<gene>
    <name evidence="1" type="ORF">HMF7854_04470</name>
</gene>
<organism evidence="1 2">
    <name type="scientific">Sphingomonas ginkgonis</name>
    <dbReference type="NCBI Taxonomy" id="2315330"/>
    <lineage>
        <taxon>Bacteria</taxon>
        <taxon>Pseudomonadati</taxon>
        <taxon>Pseudomonadota</taxon>
        <taxon>Alphaproteobacteria</taxon>
        <taxon>Sphingomonadales</taxon>
        <taxon>Sphingomonadaceae</taxon>
        <taxon>Sphingomonas</taxon>
    </lineage>
</organism>
<name>A0A3R9Z5D3_9SPHN</name>
<accession>A0A3R9Z5D3</accession>
<proteinExistence type="predicted"/>